<name>A0A2P8GQM3_9BACL</name>
<dbReference type="Gene3D" id="2.60.40.10">
    <property type="entry name" value="Immunoglobulins"/>
    <property type="match status" value="1"/>
</dbReference>
<evidence type="ECO:0000256" key="4">
    <source>
        <dbReference type="SAM" id="MobiDB-lite"/>
    </source>
</evidence>
<sequence length="1170" mass="126568">MRGFKKVTKTCIATVLGLSLVSTGAAPLAIAEGSKGSTIDFKPQVGGVFDGMPLFDGNPEHLDEYVDTYFEYTGLEGPAVYATGSRNHYTLQQGEHAGKKIPGALSAANDGQGVSTDFPALVGMGQTWNKELITDIGKVIGDEKIGTLKVKQGNSNIHPSASTPNPSQTVAFTVISDLRINPLNGRFDEGFTEDPYLGGVMVDNLSGGLGGTVLPESENGFWMRAAVGTRHYSVYNGQWFRLNAENSASARSIYDYHTKSVLKGFESGSLSGVMTSFGATNGIPNIISPYQIHANNHAKYGVYSSPDFNGDQRVFQEDSFGNGYDTKYAKDRVHASVLMALAHANAGRPSPSEAFGKEDVIGLVDAVEKGLYGITEEDLIEAARPHVNQMVRVGIFNEVDENGVPKNYPFAKYAGDVAESTKNFNTLEHQEVALKAAEESIVLLKNEDETLPLSKDEKATISGVYGDARFKTTYSTNQTPKIENSGLSPLAAIIGQIGKDNITYSTGNPVIGLTSQSNGNTVTVPGSRDGGQLTTTSNAFDKKNAAHLFEVYDWGQEGYSLLSLQNKRFVTSPNAGSRAFENTEVPRLNIAGNDWDGADMEGSGDTSAIPPRLRIENNEDGSVSLVSNGYLTGFGGSFVDWYYKNGRYASTTNDGKIVASNATVGNAEKAANRGDEVKFNKTIVKEVGEDAVSRASQSDYAIVFTGAIPRHSAGEGNDRSSLAMGDQDYELVEKVSEAFAKEGKKTIVVVTSSFPVDMDRIQNNENVSAIVQQNYAGQYDAYALANVLYGDSNPTGRLAATWYADMSAFPELNKYSIPEGQRTVKPEHLDPRFTVDMTNADPIESKLTYMYTEAPVTYEFGYGLSYSRFEFSNFTVPTKASSEKPFEVTVNVRNTGSRKTSEVVQLYSKNNDTAYGEHGPKKQLVGFEKVEIAPGETKTVKLTVKPEDLQIWDVNAGGFIVESGRYSFMVGASSENLKDEKTVKIDGKSLTKLNDNTFNVFDHSFASDEVIYNEVSKARTAAHLKEDKVAGEYYAVRSKQEGSWTAIPKVNLSPAKKVTAKVASNVTSGQISLHVGSPDGEKIAVIDVPKTDSTSYIIPNTEVKTEEVKYVEVTADLTKHVAGTHDLYIVFNGADLRIDSLSFENAGKGKGNSEKGEEHPGKGKGQKNKD</sequence>
<evidence type="ECO:0000313" key="7">
    <source>
        <dbReference type="EMBL" id="PSL36271.1"/>
    </source>
</evidence>
<keyword evidence="8" id="KW-1185">Reference proteome</keyword>
<feature type="region of interest" description="Disordered" evidence="4">
    <location>
        <begin position="1143"/>
        <end position="1170"/>
    </location>
</feature>
<evidence type="ECO:0000256" key="1">
    <source>
        <dbReference type="ARBA" id="ARBA00005336"/>
    </source>
</evidence>
<organism evidence="7 8">
    <name type="scientific">Planomicrobium soli</name>
    <dbReference type="NCBI Taxonomy" id="1176648"/>
    <lineage>
        <taxon>Bacteria</taxon>
        <taxon>Bacillati</taxon>
        <taxon>Bacillota</taxon>
        <taxon>Bacilli</taxon>
        <taxon>Bacillales</taxon>
        <taxon>Caryophanaceae</taxon>
        <taxon>Planomicrobium</taxon>
    </lineage>
</organism>
<dbReference type="CDD" id="cd04084">
    <property type="entry name" value="CBM6_xylanase-like"/>
    <property type="match status" value="1"/>
</dbReference>
<dbReference type="Gene3D" id="3.40.50.1700">
    <property type="entry name" value="Glycoside hydrolase family 3 C-terminal domain"/>
    <property type="match status" value="2"/>
</dbReference>
<dbReference type="AlphaFoldDB" id="A0A2P8GQM3"/>
<dbReference type="InterPro" id="IPR036962">
    <property type="entry name" value="Glyco_hydro_3_N_sf"/>
</dbReference>
<feature type="domain" description="CBM6" evidence="6">
    <location>
        <begin position="999"/>
        <end position="1144"/>
    </location>
</feature>
<dbReference type="InterPro" id="IPR013783">
    <property type="entry name" value="Ig-like_fold"/>
</dbReference>
<dbReference type="EMBL" id="PYAT01000007">
    <property type="protein sequence ID" value="PSL36271.1"/>
    <property type="molecule type" value="Genomic_DNA"/>
</dbReference>
<keyword evidence="3" id="KW-0378">Hydrolase</keyword>
<gene>
    <name evidence="7" type="ORF">B0H99_10792</name>
</gene>
<dbReference type="Gene3D" id="2.60.120.260">
    <property type="entry name" value="Galactose-binding domain-like"/>
    <property type="match status" value="1"/>
</dbReference>
<dbReference type="InterPro" id="IPR050288">
    <property type="entry name" value="Cellulose_deg_GH3"/>
</dbReference>
<dbReference type="SMART" id="SM01217">
    <property type="entry name" value="Fn3_like"/>
    <property type="match status" value="1"/>
</dbReference>
<protein>
    <submittedName>
        <fullName evidence="7">Exo-1,4-beta-glucosidase</fullName>
    </submittedName>
</protein>
<dbReference type="Pfam" id="PF01915">
    <property type="entry name" value="Glyco_hydro_3_C"/>
    <property type="match status" value="1"/>
</dbReference>
<dbReference type="InterPro" id="IPR005084">
    <property type="entry name" value="CBM6"/>
</dbReference>
<dbReference type="FunFam" id="2.60.40.10:FF:000495">
    <property type="entry name" value="Periplasmic beta-glucosidase"/>
    <property type="match status" value="1"/>
</dbReference>
<dbReference type="GO" id="GO:0005975">
    <property type="term" value="P:carbohydrate metabolic process"/>
    <property type="evidence" value="ECO:0007669"/>
    <property type="project" value="InterPro"/>
</dbReference>
<evidence type="ECO:0000256" key="5">
    <source>
        <dbReference type="SAM" id="SignalP"/>
    </source>
</evidence>
<dbReference type="SMART" id="SM00606">
    <property type="entry name" value="CBD_IV"/>
    <property type="match status" value="1"/>
</dbReference>
<dbReference type="Gene3D" id="3.20.20.300">
    <property type="entry name" value="Glycoside hydrolase, family 3, N-terminal domain"/>
    <property type="match status" value="1"/>
</dbReference>
<evidence type="ECO:0000256" key="2">
    <source>
        <dbReference type="ARBA" id="ARBA00022729"/>
    </source>
</evidence>
<dbReference type="SUPFAM" id="SSF49785">
    <property type="entry name" value="Galactose-binding domain-like"/>
    <property type="match status" value="1"/>
</dbReference>
<dbReference type="SUPFAM" id="SSF52279">
    <property type="entry name" value="Beta-D-glucan exohydrolase, C-terminal domain"/>
    <property type="match status" value="1"/>
</dbReference>
<evidence type="ECO:0000313" key="8">
    <source>
        <dbReference type="Proteomes" id="UP000242682"/>
    </source>
</evidence>
<dbReference type="Pfam" id="PF03422">
    <property type="entry name" value="CBM_6"/>
    <property type="match status" value="1"/>
</dbReference>
<dbReference type="InterPro" id="IPR017853">
    <property type="entry name" value="GH"/>
</dbReference>
<comment type="similarity">
    <text evidence="1">Belongs to the glycosyl hydrolase 3 family.</text>
</comment>
<dbReference type="Proteomes" id="UP000242682">
    <property type="component" value="Unassembled WGS sequence"/>
</dbReference>
<feature type="compositionally biased region" description="Basic and acidic residues" evidence="4">
    <location>
        <begin position="1151"/>
        <end position="1170"/>
    </location>
</feature>
<dbReference type="Pfam" id="PF14310">
    <property type="entry name" value="Fn3-like"/>
    <property type="match status" value="1"/>
</dbReference>
<dbReference type="SUPFAM" id="SSF51445">
    <property type="entry name" value="(Trans)glycosidases"/>
    <property type="match status" value="1"/>
</dbReference>
<comment type="caution">
    <text evidence="7">The sequence shown here is derived from an EMBL/GenBank/DDBJ whole genome shotgun (WGS) entry which is preliminary data.</text>
</comment>
<proteinExistence type="inferred from homology"/>
<feature type="chain" id="PRO_5015178718" evidence="5">
    <location>
        <begin position="32"/>
        <end position="1170"/>
    </location>
</feature>
<dbReference type="PANTHER" id="PTHR42715:SF10">
    <property type="entry name" value="BETA-GLUCOSIDASE"/>
    <property type="match status" value="1"/>
</dbReference>
<dbReference type="InterPro" id="IPR006584">
    <property type="entry name" value="Cellulose-bd_IV"/>
</dbReference>
<dbReference type="InterPro" id="IPR026891">
    <property type="entry name" value="Fn3-like"/>
</dbReference>
<evidence type="ECO:0000259" key="6">
    <source>
        <dbReference type="PROSITE" id="PS51175"/>
    </source>
</evidence>
<dbReference type="RefSeq" id="WP_106533639.1">
    <property type="nucleotide sequence ID" value="NZ_PYAT01000007.1"/>
</dbReference>
<dbReference type="InterPro" id="IPR036881">
    <property type="entry name" value="Glyco_hydro_3_C_sf"/>
</dbReference>
<keyword evidence="2 5" id="KW-0732">Signal</keyword>
<feature type="signal peptide" evidence="5">
    <location>
        <begin position="1"/>
        <end position="31"/>
    </location>
</feature>
<evidence type="ECO:0000256" key="3">
    <source>
        <dbReference type="ARBA" id="ARBA00022801"/>
    </source>
</evidence>
<reference evidence="7 8" key="1">
    <citation type="submission" date="2018-03" db="EMBL/GenBank/DDBJ databases">
        <title>Genomic Encyclopedia of Type Strains, Phase III (KMG-III): the genomes of soil and plant-associated and newly described type strains.</title>
        <authorList>
            <person name="Whitman W."/>
        </authorList>
    </citation>
    <scope>NUCLEOTIDE SEQUENCE [LARGE SCALE GENOMIC DNA]</scope>
    <source>
        <strain evidence="7 8">CGMCC 1.12259</strain>
    </source>
</reference>
<dbReference type="PROSITE" id="PS51175">
    <property type="entry name" value="CBM6"/>
    <property type="match status" value="1"/>
</dbReference>
<accession>A0A2P8GQM3</accession>
<dbReference type="GO" id="GO:0008422">
    <property type="term" value="F:beta-glucosidase activity"/>
    <property type="evidence" value="ECO:0007669"/>
    <property type="project" value="UniProtKB-ARBA"/>
</dbReference>
<dbReference type="GO" id="GO:0030246">
    <property type="term" value="F:carbohydrate binding"/>
    <property type="evidence" value="ECO:0007669"/>
    <property type="project" value="InterPro"/>
</dbReference>
<dbReference type="InterPro" id="IPR008979">
    <property type="entry name" value="Galactose-bd-like_sf"/>
</dbReference>
<dbReference type="InterPro" id="IPR002772">
    <property type="entry name" value="Glyco_hydro_3_C"/>
</dbReference>
<dbReference type="OrthoDB" id="9805821at2"/>
<dbReference type="PANTHER" id="PTHR42715">
    <property type="entry name" value="BETA-GLUCOSIDASE"/>
    <property type="match status" value="1"/>
</dbReference>